<evidence type="ECO:0008006" key="3">
    <source>
        <dbReference type="Google" id="ProtNLM"/>
    </source>
</evidence>
<dbReference type="PANTHER" id="PTHR47186:SF3">
    <property type="entry name" value="OS09G0267800 PROTEIN"/>
    <property type="match status" value="1"/>
</dbReference>
<organism evidence="1 2">
    <name type="scientific">Dipteronia dyeriana</name>
    <dbReference type="NCBI Taxonomy" id="168575"/>
    <lineage>
        <taxon>Eukaryota</taxon>
        <taxon>Viridiplantae</taxon>
        <taxon>Streptophyta</taxon>
        <taxon>Embryophyta</taxon>
        <taxon>Tracheophyta</taxon>
        <taxon>Spermatophyta</taxon>
        <taxon>Magnoliopsida</taxon>
        <taxon>eudicotyledons</taxon>
        <taxon>Gunneridae</taxon>
        <taxon>Pentapetalae</taxon>
        <taxon>rosids</taxon>
        <taxon>malvids</taxon>
        <taxon>Sapindales</taxon>
        <taxon>Sapindaceae</taxon>
        <taxon>Hippocastanoideae</taxon>
        <taxon>Acereae</taxon>
        <taxon>Dipteronia</taxon>
    </lineage>
</organism>
<dbReference type="InterPro" id="IPR001611">
    <property type="entry name" value="Leu-rich_rpt"/>
</dbReference>
<evidence type="ECO:0000313" key="2">
    <source>
        <dbReference type="Proteomes" id="UP001280121"/>
    </source>
</evidence>
<comment type="caution">
    <text evidence="1">The sequence shown here is derived from an EMBL/GenBank/DDBJ whole genome shotgun (WGS) entry which is preliminary data.</text>
</comment>
<dbReference type="Gene3D" id="3.80.10.10">
    <property type="entry name" value="Ribonuclease Inhibitor"/>
    <property type="match status" value="3"/>
</dbReference>
<dbReference type="SUPFAM" id="SSF52058">
    <property type="entry name" value="L domain-like"/>
    <property type="match status" value="1"/>
</dbReference>
<keyword evidence="2" id="KW-1185">Reference proteome</keyword>
<protein>
    <recommendedName>
        <fullName evidence="3">NB-ARC domain-containing protein</fullName>
    </recommendedName>
</protein>
<dbReference type="AlphaFoldDB" id="A0AAD9TR52"/>
<dbReference type="PANTHER" id="PTHR47186">
    <property type="entry name" value="LEUCINE-RICH REPEAT-CONTAINING PROTEIN 57"/>
    <property type="match status" value="1"/>
</dbReference>
<dbReference type="Proteomes" id="UP001280121">
    <property type="component" value="Unassembled WGS sequence"/>
</dbReference>
<sequence length="869" mass="98635">MPRENRRCRKKFQFWLQYKKVTPKPCELDCVELFIDISLQGNPKFYRDTGYPPYLRAMNLQQRKMHILDLLGQERRESSPIILSEVERGTASWMARQTIESATTSHGLCSESLWVSLTKNYDTRWLHNAICAIWNHLPSGSIPEEWEYEDENAKLDKPAQGLKVTTVDWEREGKSQNAQHVKRKPVLLVLDCEGNDMDNNEFKQNVLPMLSSFNPNRFKVIIARCVARGEEAIQGQTELGPLSPDDSFSLLLERIGEQRVSKIPDFNIQFSDAIKEKASMHWPAAITVIAGAFNDIVEYDALKNALQKAVYFEKPCQDGVNPLLYYAYDMMRSDVTKNCFWHSLQFVLNYGGVHFNELITHWIMEGYFDPFDHIEKAYQAGHAVLMELIDRAILKMQENNIVVVEGAALNMIDTRPSGFGGTASLGLVRVFENGEGFGRVTHIDGMIKTLCDPTKQKDVSTLLMDGARFSHGMMKTLCHPTKKKDVSTLLTDGARFSRLDSSVPEEFFGSMPRLKVLAVFHSGYKQLISSLSGLKELDVLVLRNCDLLDDTTHISNLTTLRVLEISESRDGEYSSLMSIPENMLHEMTHLQSLNLSGLQIESLPSLSKLIKLRLLILRRCSRLEKLQSLKGLANLEILDLSGSESFENFHDTSFSEIPNIQLIDFSHTKIQKLPVFGELKHLTRILLRGCSNKLRQLPRLQHLSSLQILDLSGASEFRNFMFKDLIAELNQLKVLNLSKTKISKLPPIPCNLSELNLSGCSELVELPSTTSLKNLELLDVSDAPKLAKINHESFQHLTYLRYINFSNTKVEKLPTLSNLRNLRQVLLRNCTLLRNLPAMEGVTRLEELDLSGCSALQVNENIESFGINV</sequence>
<dbReference type="InterPro" id="IPR032675">
    <property type="entry name" value="LRR_dom_sf"/>
</dbReference>
<name>A0AAD9TR52_9ROSI</name>
<evidence type="ECO:0000313" key="1">
    <source>
        <dbReference type="EMBL" id="KAK2640467.1"/>
    </source>
</evidence>
<accession>A0AAD9TR52</accession>
<dbReference type="PROSITE" id="PS51450">
    <property type="entry name" value="LRR"/>
    <property type="match status" value="1"/>
</dbReference>
<proteinExistence type="predicted"/>
<reference evidence="1" key="1">
    <citation type="journal article" date="2023" name="Plant J.">
        <title>Genome sequences and population genomics provide insights into the demographic history, inbreeding, and mutation load of two 'living fossil' tree species of Dipteronia.</title>
        <authorList>
            <person name="Feng Y."/>
            <person name="Comes H.P."/>
            <person name="Chen J."/>
            <person name="Zhu S."/>
            <person name="Lu R."/>
            <person name="Zhang X."/>
            <person name="Li P."/>
            <person name="Qiu J."/>
            <person name="Olsen K.M."/>
            <person name="Qiu Y."/>
        </authorList>
    </citation>
    <scope>NUCLEOTIDE SEQUENCE</scope>
    <source>
        <strain evidence="1">KIB01</strain>
    </source>
</reference>
<gene>
    <name evidence="1" type="ORF">Ddye_028262</name>
</gene>
<dbReference type="EMBL" id="JANJYI010000008">
    <property type="protein sequence ID" value="KAK2640467.1"/>
    <property type="molecule type" value="Genomic_DNA"/>
</dbReference>